<evidence type="ECO:0000313" key="2">
    <source>
        <dbReference type="Proteomes" id="UP000030744"/>
    </source>
</evidence>
<evidence type="ECO:0000313" key="1">
    <source>
        <dbReference type="EMBL" id="CDJ34504.1"/>
    </source>
</evidence>
<dbReference type="VEuPathDB" id="ToxoDB:EMH_0064010"/>
<name>U6K982_9EIME</name>
<evidence type="ECO:0008006" key="3">
    <source>
        <dbReference type="Google" id="ProtNLM"/>
    </source>
</evidence>
<dbReference type="GeneID" id="25380985"/>
<accession>U6K982</accession>
<reference evidence="1" key="1">
    <citation type="submission" date="2013-10" db="EMBL/GenBank/DDBJ databases">
        <title>Genomic analysis of the causative agents of coccidiosis in chickens.</title>
        <authorList>
            <person name="Reid A.J."/>
            <person name="Blake D."/>
            <person name="Billington K."/>
            <person name="Browne H."/>
            <person name="Dunn M."/>
            <person name="Hung S."/>
            <person name="Kawahara F."/>
            <person name="Miranda-Saavedra D."/>
            <person name="Mourier T."/>
            <person name="Nagra H."/>
            <person name="Otto T.D."/>
            <person name="Rawlings N."/>
            <person name="Sanchez A."/>
            <person name="Sanders M."/>
            <person name="Subramaniam C."/>
            <person name="Tay Y."/>
            <person name="Dear P."/>
            <person name="Doerig C."/>
            <person name="Gruber A."/>
            <person name="Parkinson J."/>
            <person name="Shirley M."/>
            <person name="Wan K.L."/>
            <person name="Berriman M."/>
            <person name="Tomley F."/>
            <person name="Pain A."/>
        </authorList>
    </citation>
    <scope>NUCLEOTIDE SEQUENCE [LARGE SCALE GENOMIC DNA]</scope>
    <source>
        <strain evidence="1">Houghton</strain>
    </source>
</reference>
<proteinExistence type="predicted"/>
<dbReference type="GO" id="GO:0016538">
    <property type="term" value="F:cyclin-dependent protein serine/threonine kinase regulator activity"/>
    <property type="evidence" value="ECO:0007669"/>
    <property type="project" value="InterPro"/>
</dbReference>
<dbReference type="Pfam" id="PF01111">
    <property type="entry name" value="CKS"/>
    <property type="match status" value="1"/>
</dbReference>
<dbReference type="EMBL" id="HG686683">
    <property type="protein sequence ID" value="CDJ34504.1"/>
    <property type="molecule type" value="Genomic_DNA"/>
</dbReference>
<dbReference type="AlphaFoldDB" id="U6K982"/>
<reference evidence="1" key="2">
    <citation type="submission" date="2013-10" db="EMBL/GenBank/DDBJ databases">
        <authorList>
            <person name="Aslett M."/>
        </authorList>
    </citation>
    <scope>NUCLEOTIDE SEQUENCE [LARGE SCALE GENOMIC DNA]</scope>
    <source>
        <strain evidence="1">Houghton</strain>
    </source>
</reference>
<gene>
    <name evidence="1" type="ORF">EMH_0064010</name>
</gene>
<dbReference type="InterPro" id="IPR036858">
    <property type="entry name" value="Cyclin-dep_kinase_reg-sub_sf"/>
</dbReference>
<dbReference type="Proteomes" id="UP000030744">
    <property type="component" value="Unassembled WGS sequence"/>
</dbReference>
<dbReference type="InterPro" id="IPR000789">
    <property type="entry name" value="Cyclin-dep_kinase_reg-sub"/>
</dbReference>
<dbReference type="Gene3D" id="3.30.170.10">
    <property type="entry name" value="Cyclin-dependent kinase, regulatory subunit"/>
    <property type="match status" value="1"/>
</dbReference>
<sequence>MDPLNWEYRLQDSSFSQARSADGSLRESHSIKYDAGDYEYKYITLTKKQYDMFREELRLRPQGLLTEEYLLQVLRVQQTAGWEHYYIYP</sequence>
<dbReference type="OrthoDB" id="440676at2759"/>
<protein>
    <recommendedName>
        <fullName evidence="3">Cyclin-dependent kinases regulatory subunit</fullName>
    </recommendedName>
</protein>
<dbReference type="RefSeq" id="XP_013357067.1">
    <property type="nucleotide sequence ID" value="XM_013501613.1"/>
</dbReference>
<dbReference type="SUPFAM" id="SSF55637">
    <property type="entry name" value="Cell cycle regulatory proteins"/>
    <property type="match status" value="1"/>
</dbReference>
<organism evidence="1 2">
    <name type="scientific">Eimeria mitis</name>
    <dbReference type="NCBI Taxonomy" id="44415"/>
    <lineage>
        <taxon>Eukaryota</taxon>
        <taxon>Sar</taxon>
        <taxon>Alveolata</taxon>
        <taxon>Apicomplexa</taxon>
        <taxon>Conoidasida</taxon>
        <taxon>Coccidia</taxon>
        <taxon>Eucoccidiorida</taxon>
        <taxon>Eimeriorina</taxon>
        <taxon>Eimeriidae</taxon>
        <taxon>Eimeria</taxon>
    </lineage>
</organism>
<keyword evidence="2" id="KW-1185">Reference proteome</keyword>